<feature type="transmembrane region" description="Helical" evidence="1">
    <location>
        <begin position="166"/>
        <end position="187"/>
    </location>
</feature>
<dbReference type="RefSeq" id="WP_147143278.1">
    <property type="nucleotide sequence ID" value="NZ_BAABIJ010000005.1"/>
</dbReference>
<feature type="transmembrane region" description="Helical" evidence="1">
    <location>
        <begin position="244"/>
        <end position="265"/>
    </location>
</feature>
<keyword evidence="1" id="KW-1133">Transmembrane helix</keyword>
<dbReference type="GO" id="GO:0005886">
    <property type="term" value="C:plasma membrane"/>
    <property type="evidence" value="ECO:0007669"/>
    <property type="project" value="UniProtKB-SubCell"/>
</dbReference>
<comment type="caution">
    <text evidence="2">The sequence shown here is derived from an EMBL/GenBank/DDBJ whole genome shotgun (WGS) entry which is preliminary data.</text>
</comment>
<keyword evidence="1" id="KW-0472">Membrane</keyword>
<feature type="transmembrane region" description="Helical" evidence="1">
    <location>
        <begin position="113"/>
        <end position="146"/>
    </location>
</feature>
<feature type="transmembrane region" description="Helical" evidence="1">
    <location>
        <begin position="66"/>
        <end position="92"/>
    </location>
</feature>
<keyword evidence="1" id="KW-0812">Transmembrane</keyword>
<accession>A0A562UQM6</accession>
<dbReference type="Pfam" id="PF12730">
    <property type="entry name" value="ABC2_membrane_4"/>
    <property type="match status" value="1"/>
</dbReference>
<evidence type="ECO:0000313" key="3">
    <source>
        <dbReference type="Proteomes" id="UP000321617"/>
    </source>
</evidence>
<dbReference type="PANTHER" id="PTHR37305:SF1">
    <property type="entry name" value="MEMBRANE PROTEIN"/>
    <property type="match status" value="1"/>
</dbReference>
<keyword evidence="3" id="KW-1185">Reference proteome</keyword>
<name>A0A562UQM6_9ACTN</name>
<dbReference type="AlphaFoldDB" id="A0A562UQM6"/>
<evidence type="ECO:0000256" key="1">
    <source>
        <dbReference type="SAM" id="Phobius"/>
    </source>
</evidence>
<evidence type="ECO:0000313" key="2">
    <source>
        <dbReference type="EMBL" id="TWJ07920.1"/>
    </source>
</evidence>
<proteinExistence type="predicted"/>
<dbReference type="PANTHER" id="PTHR37305">
    <property type="entry name" value="INTEGRAL MEMBRANE PROTEIN-RELATED"/>
    <property type="match status" value="1"/>
</dbReference>
<organism evidence="2 3">
    <name type="scientific">Stackebrandtia albiflava</name>
    <dbReference type="NCBI Taxonomy" id="406432"/>
    <lineage>
        <taxon>Bacteria</taxon>
        <taxon>Bacillati</taxon>
        <taxon>Actinomycetota</taxon>
        <taxon>Actinomycetes</taxon>
        <taxon>Glycomycetales</taxon>
        <taxon>Glycomycetaceae</taxon>
        <taxon>Stackebrandtia</taxon>
    </lineage>
</organism>
<feature type="transmembrane region" description="Helical" evidence="1">
    <location>
        <begin position="199"/>
        <end position="224"/>
    </location>
</feature>
<gene>
    <name evidence="2" type="ORF">LX16_4703</name>
</gene>
<reference evidence="2 3" key="1">
    <citation type="journal article" date="2013" name="Stand. Genomic Sci.">
        <title>Genomic Encyclopedia of Type Strains, Phase I: The one thousand microbial genomes (KMG-I) project.</title>
        <authorList>
            <person name="Kyrpides N.C."/>
            <person name="Woyke T."/>
            <person name="Eisen J.A."/>
            <person name="Garrity G."/>
            <person name="Lilburn T.G."/>
            <person name="Beck B.J."/>
            <person name="Whitman W.B."/>
            <person name="Hugenholtz P."/>
            <person name="Klenk H.P."/>
        </authorList>
    </citation>
    <scope>NUCLEOTIDE SEQUENCE [LARGE SCALE GENOMIC DNA]</scope>
    <source>
        <strain evidence="2 3">DSM 45044</strain>
    </source>
</reference>
<dbReference type="EMBL" id="VLLL01000009">
    <property type="protein sequence ID" value="TWJ07920.1"/>
    <property type="molecule type" value="Genomic_DNA"/>
</dbReference>
<dbReference type="GO" id="GO:0140359">
    <property type="term" value="F:ABC-type transporter activity"/>
    <property type="evidence" value="ECO:0007669"/>
    <property type="project" value="InterPro"/>
</dbReference>
<protein>
    <submittedName>
        <fullName evidence="2">ABC-2 type transport system permease protein</fullName>
    </submittedName>
</protein>
<dbReference type="Proteomes" id="UP000321617">
    <property type="component" value="Unassembled WGS sequence"/>
</dbReference>
<dbReference type="OrthoDB" id="3217553at2"/>
<feature type="transmembrane region" description="Helical" evidence="1">
    <location>
        <begin position="26"/>
        <end position="46"/>
    </location>
</feature>
<sequence length="274" mass="27762">MSAADGVTGGLLASELRLIVTRRRNIVGLTVLCVLPIVLGVVMRVYGPTGDGPPFLAGLTGNGLFLVLATLAVEMTVFLPMAVCILAGDTVAGEAGLGTLRYLLVVPVSRRRLLAVKFAALLIAAAIGVVAVATTAGVTGVALFGAGDLVTLSGGALGFWPALGRVALIAGYVTACLAAVAAIGLFASTLTEQPVGAAVGAFGWLVVDQVLGGIGAVDWLHPFLLSTYWSDWAGLLRDPVDVTGVLGGLISPAVYTVVFATAAWARFTTADVTS</sequence>